<reference evidence="1 2" key="1">
    <citation type="submission" date="2019-05" db="EMBL/GenBank/DDBJ databases">
        <title>Another draft genome of Portunus trituberculatus and its Hox gene families provides insights of decapod evolution.</title>
        <authorList>
            <person name="Jeong J.-H."/>
            <person name="Song I."/>
            <person name="Kim S."/>
            <person name="Choi T."/>
            <person name="Kim D."/>
            <person name="Ryu S."/>
            <person name="Kim W."/>
        </authorList>
    </citation>
    <scope>NUCLEOTIDE SEQUENCE [LARGE SCALE GENOMIC DNA]</scope>
    <source>
        <tissue evidence="1">Muscle</tissue>
    </source>
</reference>
<dbReference type="OrthoDB" id="411823at2759"/>
<sequence>MGPLCFLILINDALVHTPHRWKYVDDCTVGVPVNNTNPDFSALQSTLNQLQTAPVLRCVPSVYTHAEPLIRLRPLAQVSYHLSSELNHYTLPSPPLTGPGNIPSQWITSLQPLLHSPSRPPPLHLIGPSPAHLGASLVRKTSRLRPHHIGDFLKKKGNSAESNRCGLPAECCHNLRPRNTSSASLTAPPVKLHTATPNSKQEEQHTQIIIIAHTIDAKQTRINKCYLPVRQECHHDLRYEAQHCTALHGGVGRDTPPYNQCGTREECGQWARHSGVRKARGGAALEKYTIKPRHRVPKNISDNTCIMDNLIATSATHTLHASLSSPWTLQACHTCKPSRISCTTKDRQAPTHPDVQVLQHHMAACNTLH</sequence>
<name>A0A5B7D6D7_PORTR</name>
<comment type="caution">
    <text evidence="1">The sequence shown here is derived from an EMBL/GenBank/DDBJ whole genome shotgun (WGS) entry which is preliminary data.</text>
</comment>
<dbReference type="Proteomes" id="UP000324222">
    <property type="component" value="Unassembled WGS sequence"/>
</dbReference>
<protein>
    <submittedName>
        <fullName evidence="1">Uncharacterized protein</fullName>
    </submittedName>
</protein>
<dbReference type="EMBL" id="VSRR010000542">
    <property type="protein sequence ID" value="MPC16840.1"/>
    <property type="molecule type" value="Genomic_DNA"/>
</dbReference>
<evidence type="ECO:0000313" key="1">
    <source>
        <dbReference type="EMBL" id="MPC16840.1"/>
    </source>
</evidence>
<keyword evidence="2" id="KW-1185">Reference proteome</keyword>
<evidence type="ECO:0000313" key="2">
    <source>
        <dbReference type="Proteomes" id="UP000324222"/>
    </source>
</evidence>
<gene>
    <name evidence="1" type="ORF">E2C01_009677</name>
</gene>
<organism evidence="1 2">
    <name type="scientific">Portunus trituberculatus</name>
    <name type="common">Swimming crab</name>
    <name type="synonym">Neptunus trituberculatus</name>
    <dbReference type="NCBI Taxonomy" id="210409"/>
    <lineage>
        <taxon>Eukaryota</taxon>
        <taxon>Metazoa</taxon>
        <taxon>Ecdysozoa</taxon>
        <taxon>Arthropoda</taxon>
        <taxon>Crustacea</taxon>
        <taxon>Multicrustacea</taxon>
        <taxon>Malacostraca</taxon>
        <taxon>Eumalacostraca</taxon>
        <taxon>Eucarida</taxon>
        <taxon>Decapoda</taxon>
        <taxon>Pleocyemata</taxon>
        <taxon>Brachyura</taxon>
        <taxon>Eubrachyura</taxon>
        <taxon>Portunoidea</taxon>
        <taxon>Portunidae</taxon>
        <taxon>Portuninae</taxon>
        <taxon>Portunus</taxon>
    </lineage>
</organism>
<proteinExistence type="predicted"/>
<dbReference type="AlphaFoldDB" id="A0A5B7D6D7"/>
<accession>A0A5B7D6D7</accession>